<dbReference type="InterPro" id="IPR016174">
    <property type="entry name" value="Di-haem_cyt_TM"/>
</dbReference>
<protein>
    <submittedName>
        <fullName evidence="15">Cytochrome B</fullName>
    </submittedName>
</protein>
<evidence type="ECO:0000256" key="13">
    <source>
        <dbReference type="SAM" id="Phobius"/>
    </source>
</evidence>
<dbReference type="GO" id="GO:0022904">
    <property type="term" value="P:respiratory electron transport chain"/>
    <property type="evidence" value="ECO:0007669"/>
    <property type="project" value="InterPro"/>
</dbReference>
<evidence type="ECO:0000256" key="9">
    <source>
        <dbReference type="ARBA" id="ARBA00022989"/>
    </source>
</evidence>
<dbReference type="InterPro" id="IPR052168">
    <property type="entry name" value="Cytochrome_b561_oxidase"/>
</dbReference>
<feature type="transmembrane region" description="Helical" evidence="13">
    <location>
        <begin position="12"/>
        <end position="35"/>
    </location>
</feature>
<keyword evidence="16" id="KW-1185">Reference proteome</keyword>
<dbReference type="InterPro" id="IPR011577">
    <property type="entry name" value="Cyt_b561_bac/Ni-Hgenase"/>
</dbReference>
<evidence type="ECO:0000313" key="16">
    <source>
        <dbReference type="Proteomes" id="UP000254771"/>
    </source>
</evidence>
<keyword evidence="9 13" id="KW-1133">Transmembrane helix</keyword>
<keyword evidence="7" id="KW-0479">Metal-binding</keyword>
<feature type="transmembrane region" description="Helical" evidence="13">
    <location>
        <begin position="89"/>
        <end position="112"/>
    </location>
</feature>
<keyword evidence="3" id="KW-0813">Transport</keyword>
<dbReference type="GO" id="GO:0046872">
    <property type="term" value="F:metal ion binding"/>
    <property type="evidence" value="ECO:0007669"/>
    <property type="project" value="UniProtKB-KW"/>
</dbReference>
<feature type="domain" description="Cytochrome b561 bacterial/Ni-hydrogenase" evidence="14">
    <location>
        <begin position="9"/>
        <end position="179"/>
    </location>
</feature>
<keyword evidence="6 13" id="KW-0812">Transmembrane</keyword>
<sequence>MLIRDTTLHFGIISILLHWSMTLLIIGLFTLGYYMVGLDYYHPWYHAAPWWHKSFGLVLLGLLFVRSLWRANNLKPAPLPNHSSWERSLASLTHYLLYILLYSLCISGYLIATAKGSGVELFSLLEVPALFPEMDDQKDFAGKLHKYFAYTLAAFVVLHTAGALKHHLFDRDETLMRMLKTQPDNNHRRKP</sequence>
<comment type="subcellular location">
    <subcellularLocation>
        <location evidence="2">Cell membrane</location>
        <topology evidence="2">Multi-pass membrane protein</topology>
    </subcellularLocation>
</comment>
<evidence type="ECO:0000256" key="7">
    <source>
        <dbReference type="ARBA" id="ARBA00022723"/>
    </source>
</evidence>
<dbReference type="Pfam" id="PF01292">
    <property type="entry name" value="Ni_hydr_CYTB"/>
    <property type="match status" value="1"/>
</dbReference>
<evidence type="ECO:0000256" key="8">
    <source>
        <dbReference type="ARBA" id="ARBA00022982"/>
    </source>
</evidence>
<evidence type="ECO:0000259" key="14">
    <source>
        <dbReference type="Pfam" id="PF01292"/>
    </source>
</evidence>
<dbReference type="EMBL" id="QFXE01000007">
    <property type="protein sequence ID" value="RDH87049.1"/>
    <property type="molecule type" value="Genomic_DNA"/>
</dbReference>
<evidence type="ECO:0000256" key="12">
    <source>
        <dbReference type="ARBA" id="ARBA00037975"/>
    </source>
</evidence>
<evidence type="ECO:0000313" key="15">
    <source>
        <dbReference type="EMBL" id="RDH87049.1"/>
    </source>
</evidence>
<evidence type="ECO:0000256" key="11">
    <source>
        <dbReference type="ARBA" id="ARBA00023136"/>
    </source>
</evidence>
<feature type="transmembrane region" description="Helical" evidence="13">
    <location>
        <begin position="50"/>
        <end position="69"/>
    </location>
</feature>
<keyword evidence="10" id="KW-0408">Iron</keyword>
<dbReference type="GO" id="GO:0009055">
    <property type="term" value="F:electron transfer activity"/>
    <property type="evidence" value="ECO:0007669"/>
    <property type="project" value="InterPro"/>
</dbReference>
<evidence type="ECO:0000256" key="4">
    <source>
        <dbReference type="ARBA" id="ARBA00022475"/>
    </source>
</evidence>
<dbReference type="PANTHER" id="PTHR30529:SF1">
    <property type="entry name" value="CYTOCHROME B561 HOMOLOG 2"/>
    <property type="match status" value="1"/>
</dbReference>
<dbReference type="GO" id="GO:0020037">
    <property type="term" value="F:heme binding"/>
    <property type="evidence" value="ECO:0007669"/>
    <property type="project" value="TreeGrafter"/>
</dbReference>
<reference evidence="15 16" key="1">
    <citation type="journal article" date="2018" name="ISME J.">
        <title>Endosymbiont genomes yield clues of tubeworm success.</title>
        <authorList>
            <person name="Li Y."/>
            <person name="Liles M.R."/>
            <person name="Halanych K.M."/>
        </authorList>
    </citation>
    <scope>NUCLEOTIDE SEQUENCE [LARGE SCALE GENOMIC DNA]</scope>
    <source>
        <strain evidence="15">A1462</strain>
    </source>
</reference>
<comment type="caution">
    <text evidence="15">The sequence shown here is derived from an EMBL/GenBank/DDBJ whole genome shotgun (WGS) entry which is preliminary data.</text>
</comment>
<evidence type="ECO:0000256" key="3">
    <source>
        <dbReference type="ARBA" id="ARBA00022448"/>
    </source>
</evidence>
<evidence type="ECO:0000256" key="2">
    <source>
        <dbReference type="ARBA" id="ARBA00004651"/>
    </source>
</evidence>
<comment type="cofactor">
    <cofactor evidence="1">
        <name>heme b</name>
        <dbReference type="ChEBI" id="CHEBI:60344"/>
    </cofactor>
</comment>
<keyword evidence="8" id="KW-0249">Electron transport</keyword>
<organism evidence="15 16">
    <name type="scientific">endosymbiont of Escarpia spicata</name>
    <dbReference type="NCBI Taxonomy" id="2200908"/>
    <lineage>
        <taxon>Bacteria</taxon>
        <taxon>Pseudomonadati</taxon>
        <taxon>Pseudomonadota</taxon>
        <taxon>Gammaproteobacteria</taxon>
        <taxon>sulfur-oxidizing symbionts</taxon>
    </lineage>
</organism>
<accession>A0A370DQ25</accession>
<keyword evidence="11 13" id="KW-0472">Membrane</keyword>
<proteinExistence type="inferred from homology"/>
<gene>
    <name evidence="15" type="ORF">DIZ78_06035</name>
</gene>
<comment type="similarity">
    <text evidence="12">Belongs to the cytochrome b561 family.</text>
</comment>
<dbReference type="AlphaFoldDB" id="A0A370DQ25"/>
<evidence type="ECO:0000256" key="10">
    <source>
        <dbReference type="ARBA" id="ARBA00023004"/>
    </source>
</evidence>
<keyword evidence="5" id="KW-0349">Heme</keyword>
<feature type="transmembrane region" description="Helical" evidence="13">
    <location>
        <begin position="147"/>
        <end position="168"/>
    </location>
</feature>
<dbReference type="PANTHER" id="PTHR30529">
    <property type="entry name" value="CYTOCHROME B561"/>
    <property type="match status" value="1"/>
</dbReference>
<dbReference type="SUPFAM" id="SSF81342">
    <property type="entry name" value="Transmembrane di-heme cytochromes"/>
    <property type="match status" value="1"/>
</dbReference>
<name>A0A370DQ25_9GAMM</name>
<evidence type="ECO:0000256" key="1">
    <source>
        <dbReference type="ARBA" id="ARBA00001970"/>
    </source>
</evidence>
<evidence type="ECO:0000256" key="6">
    <source>
        <dbReference type="ARBA" id="ARBA00022692"/>
    </source>
</evidence>
<keyword evidence="4" id="KW-1003">Cell membrane</keyword>
<dbReference type="GO" id="GO:0005886">
    <property type="term" value="C:plasma membrane"/>
    <property type="evidence" value="ECO:0007669"/>
    <property type="project" value="UniProtKB-SubCell"/>
</dbReference>
<dbReference type="Proteomes" id="UP000254771">
    <property type="component" value="Unassembled WGS sequence"/>
</dbReference>
<evidence type="ECO:0000256" key="5">
    <source>
        <dbReference type="ARBA" id="ARBA00022617"/>
    </source>
</evidence>